<comment type="caution">
    <text evidence="1">The sequence shown here is derived from an EMBL/GenBank/DDBJ whole genome shotgun (WGS) entry which is preliminary data.</text>
</comment>
<dbReference type="SUPFAM" id="SSF56784">
    <property type="entry name" value="HAD-like"/>
    <property type="match status" value="1"/>
</dbReference>
<gene>
    <name evidence="1" type="ORF">AO440_000787</name>
</gene>
<dbReference type="PANTHER" id="PTHR43481:SF9">
    <property type="entry name" value="2-DEOXYGLUCOSE-6-PHOSPHATE PHOSPHATASE 1-RELATED"/>
    <property type="match status" value="1"/>
</dbReference>
<dbReference type="VEuPathDB" id="FungiDB:B1J91_D04092g"/>
<dbReference type="InterPro" id="IPR023214">
    <property type="entry name" value="HAD_sf"/>
</dbReference>
<dbReference type="VEuPathDB" id="FungiDB:GW608_D04257"/>
<evidence type="ECO:0000313" key="1">
    <source>
        <dbReference type="EMBL" id="KTB01323.1"/>
    </source>
</evidence>
<dbReference type="GO" id="GO:0003850">
    <property type="term" value="F:2-deoxyglucose-6-phosphatase activity"/>
    <property type="evidence" value="ECO:0007669"/>
    <property type="project" value="TreeGrafter"/>
</dbReference>
<dbReference type="Proteomes" id="UP000054886">
    <property type="component" value="Unassembled WGS sequence"/>
</dbReference>
<protein>
    <submittedName>
        <fullName evidence="1">2-deoxyglucose-6-phosphate phosphatase 2</fullName>
    </submittedName>
</protein>
<dbReference type="InterPro" id="IPR036412">
    <property type="entry name" value="HAD-like_sf"/>
</dbReference>
<dbReference type="NCBIfam" id="TIGR01509">
    <property type="entry name" value="HAD-SF-IA-v3"/>
    <property type="match status" value="1"/>
</dbReference>
<sequence length="251" mass="27515">MTVKKDNQFSVDVCLFDLDGTIVSTTVAAESAWRMLCAKEGVDPEELFKFSHGVRTSEVLAKFFPNIDNTDNKMTRELELSMANNFLDTVSLIPGAKDLLLTLDKDTARQGAKFNERKWAIVTSGSPDLAFSWFKTILKEVGKPDVFITAFDVTKGKPDPEGYAKAKKLLCERLQYESASATSVVFEDAPAGIKAGKAMGAITVGITSTYDLQTLIDAGADYVVKDLTQVKVLKNTEGDQITLEIENPLNQ</sequence>
<organism evidence="1 2">
    <name type="scientific">Candida glabrata</name>
    <name type="common">Yeast</name>
    <name type="synonym">Torulopsis glabrata</name>
    <dbReference type="NCBI Taxonomy" id="5478"/>
    <lineage>
        <taxon>Eukaryota</taxon>
        <taxon>Fungi</taxon>
        <taxon>Dikarya</taxon>
        <taxon>Ascomycota</taxon>
        <taxon>Saccharomycotina</taxon>
        <taxon>Saccharomycetes</taxon>
        <taxon>Saccharomycetales</taxon>
        <taxon>Saccharomycetaceae</taxon>
        <taxon>Nakaseomyces</taxon>
    </lineage>
</organism>
<dbReference type="PANTHER" id="PTHR43481">
    <property type="entry name" value="FRUCTOSE-1-PHOSPHATE PHOSPHATASE"/>
    <property type="match status" value="1"/>
</dbReference>
<dbReference type="OrthoDB" id="40579at2759"/>
<dbReference type="Pfam" id="PF00702">
    <property type="entry name" value="Hydrolase"/>
    <property type="match status" value="1"/>
</dbReference>
<reference evidence="1 2" key="1">
    <citation type="submission" date="2015-10" db="EMBL/GenBank/DDBJ databases">
        <title>Draft genomes sequences of Candida glabrata isolates 1A, 1B, 2A, 2B, 3A and 3B.</title>
        <authorList>
            <person name="Haavelsrud O.E."/>
            <person name="Gaustad P."/>
        </authorList>
    </citation>
    <scope>NUCLEOTIDE SEQUENCE [LARGE SCALE GENOMIC DNA]</scope>
    <source>
        <strain evidence="1">910700640</strain>
    </source>
</reference>
<dbReference type="EMBL" id="LLZZ01000131">
    <property type="protein sequence ID" value="KTB01323.1"/>
    <property type="molecule type" value="Genomic_DNA"/>
</dbReference>
<dbReference type="CDD" id="cd07527">
    <property type="entry name" value="HAD_ScGPP-like"/>
    <property type="match status" value="1"/>
</dbReference>
<dbReference type="InterPro" id="IPR023198">
    <property type="entry name" value="PGP-like_dom2"/>
</dbReference>
<dbReference type="Gene3D" id="3.40.50.1000">
    <property type="entry name" value="HAD superfamily/HAD-like"/>
    <property type="match status" value="1"/>
</dbReference>
<dbReference type="SFLD" id="SFLDG01129">
    <property type="entry name" value="C1.5:_HAD__Beta-PGM__Phosphata"/>
    <property type="match status" value="1"/>
</dbReference>
<dbReference type="InterPro" id="IPR006439">
    <property type="entry name" value="HAD-SF_hydro_IA"/>
</dbReference>
<dbReference type="AlphaFoldDB" id="A0A0W0CDW4"/>
<dbReference type="SFLD" id="SFLDS00003">
    <property type="entry name" value="Haloacid_Dehalogenase"/>
    <property type="match status" value="1"/>
</dbReference>
<proteinExistence type="predicted"/>
<dbReference type="Gene3D" id="1.10.150.240">
    <property type="entry name" value="Putative phosphatase, domain 2"/>
    <property type="match status" value="1"/>
</dbReference>
<dbReference type="InterPro" id="IPR051806">
    <property type="entry name" value="HAD-like_SPP"/>
</dbReference>
<accession>A0A0W0CDW4</accession>
<dbReference type="VEuPathDB" id="FungiDB:CAGL0D04092g"/>
<name>A0A0W0CDW4_CANGB</name>
<dbReference type="VEuPathDB" id="FungiDB:GVI51_D04037"/>
<dbReference type="VEuPathDB" id="FungiDB:GWK60_D04257"/>
<evidence type="ECO:0000313" key="2">
    <source>
        <dbReference type="Proteomes" id="UP000054886"/>
    </source>
</evidence>